<evidence type="ECO:0000313" key="1">
    <source>
        <dbReference type="EMBL" id="QRV24054.1"/>
    </source>
</evidence>
<gene>
    <name evidence="1" type="ORF">JSY38_00460</name>
</gene>
<protein>
    <recommendedName>
        <fullName evidence="3">Transcriptional regulator</fullName>
    </recommendedName>
</protein>
<evidence type="ECO:0000313" key="2">
    <source>
        <dbReference type="Proteomes" id="UP000644167"/>
    </source>
</evidence>
<sequence length="420" mass="47779">MIGAQILTPDERLLLLSLYLDYSQLSSFSCSIEKLVNEHPASRKSITAFFKKMQFMNFLKVEKSYGTRGPNRYFFTEHCHQWRETDSILGSITEANHLMYSKVIREPCEPIVRRNEDIKLSNSNRFLLLILILKSDSLGRVSSLSISELSKLMGVSTGSIKLRIKALKAIGLLSVYIPGCSHKAIFGKSKGVLILDVMNAFISDLFPKASRLTANMPNFYDSDFFGISEVSALLAGMKTIHLTFNKYDFDFNSIKKLFDKDNRGAKVNVHDHLQFVICHFTSIYLIEYWDQIGTSNEVQPIDESLTLDFLTPKNVIVNDVYVDFLKLISLWIHRTAIAHKFLLLFQYGVSFRPKSMLIIPTKKLNTHFSKFEVVFEAHGKYQSDVLSVGVDGEICSAMGNTKEIKFDEFIGGLYSYLVTI</sequence>
<keyword evidence="2" id="KW-1185">Reference proteome</keyword>
<dbReference type="PROSITE" id="PS00519">
    <property type="entry name" value="HTH_ASNC_1"/>
    <property type="match status" value="1"/>
</dbReference>
<dbReference type="RefSeq" id="WP_205114719.1">
    <property type="nucleotide sequence ID" value="NZ_CP070273.1"/>
</dbReference>
<organism evidence="1 2">
    <name type="scientific">Marinomonas foliarum</name>
    <dbReference type="NCBI Taxonomy" id="491950"/>
    <lineage>
        <taxon>Bacteria</taxon>
        <taxon>Pseudomonadati</taxon>
        <taxon>Pseudomonadota</taxon>
        <taxon>Gammaproteobacteria</taxon>
        <taxon>Oceanospirillales</taxon>
        <taxon>Oceanospirillaceae</taxon>
        <taxon>Marinomonas</taxon>
    </lineage>
</organism>
<accession>A0ABX7IQ30</accession>
<dbReference type="Proteomes" id="UP000644167">
    <property type="component" value="Chromosome"/>
</dbReference>
<name>A0ABX7IQ30_9GAMM</name>
<evidence type="ECO:0008006" key="3">
    <source>
        <dbReference type="Google" id="ProtNLM"/>
    </source>
</evidence>
<dbReference type="InterPro" id="IPR019885">
    <property type="entry name" value="Tscrpt_reg_HTH_AsnC-type_CS"/>
</dbReference>
<proteinExistence type="predicted"/>
<dbReference type="EMBL" id="CP070273">
    <property type="protein sequence ID" value="QRV24054.1"/>
    <property type="molecule type" value="Genomic_DNA"/>
</dbReference>
<reference evidence="1 2" key="1">
    <citation type="submission" date="2021-02" db="EMBL/GenBank/DDBJ databases">
        <title>The genome of Marinomonas foliarum JZW.</title>
        <authorList>
            <person name="Sun M."/>
        </authorList>
    </citation>
    <scope>NUCLEOTIDE SEQUENCE [LARGE SCALE GENOMIC DNA]</scope>
    <source>
        <strain evidence="1 2">JZW</strain>
    </source>
</reference>